<evidence type="ECO:0000313" key="3">
    <source>
        <dbReference type="Proteomes" id="UP000002586"/>
    </source>
</evidence>
<reference evidence="3" key="1">
    <citation type="journal article" date="2009" name="Appl. Environ. Microbiol.">
        <title>Complete genome sequence of the chemolithoautotrophic marine magnetotactic coccus strain MC-1.</title>
        <authorList>
            <person name="Schubbe S."/>
            <person name="Williams T.J."/>
            <person name="Xie G."/>
            <person name="Kiss H.E."/>
            <person name="Brettin T.S."/>
            <person name="Martinez D."/>
            <person name="Ross C.A."/>
            <person name="Schuler D."/>
            <person name="Cox B.L."/>
            <person name="Nealson K.H."/>
            <person name="Bazylinski D.A."/>
        </authorList>
    </citation>
    <scope>NUCLEOTIDE SEQUENCE [LARGE SCALE GENOMIC DNA]</scope>
    <source>
        <strain evidence="3">ATCC BAA-1437 / JCM 17883 / MC-1</strain>
    </source>
</reference>
<dbReference type="Proteomes" id="UP000002586">
    <property type="component" value="Chromosome"/>
</dbReference>
<dbReference type="PANTHER" id="PTHR35849:SF2">
    <property type="entry name" value="BLR2341 PROTEIN"/>
    <property type="match status" value="1"/>
</dbReference>
<evidence type="ECO:0000313" key="2">
    <source>
        <dbReference type="EMBL" id="ABK43153.1"/>
    </source>
</evidence>
<dbReference type="PROSITE" id="PS50801">
    <property type="entry name" value="STAS"/>
    <property type="match status" value="1"/>
</dbReference>
<sequence>MFELHVEGSSARLQLTGDLTIQQAAELKESCVQAVQSGDSLVLNLSGVTRIDLAGLQILCAMHRALVDEGKSLTLQGEIPKPFKETVHIAGFQGCLSADQTRLWK</sequence>
<organism evidence="2 3">
    <name type="scientific">Magnetococcus marinus (strain ATCC BAA-1437 / JCM 17883 / MC-1)</name>
    <dbReference type="NCBI Taxonomy" id="156889"/>
    <lineage>
        <taxon>Bacteria</taxon>
        <taxon>Pseudomonadati</taxon>
        <taxon>Pseudomonadota</taxon>
        <taxon>Magnetococcia</taxon>
        <taxon>Magnetococcales</taxon>
        <taxon>Magnetococcaceae</taxon>
        <taxon>Magnetococcus</taxon>
    </lineage>
</organism>
<dbReference type="AlphaFoldDB" id="A0L5B0"/>
<dbReference type="eggNOG" id="COG1366">
    <property type="taxonomic scope" value="Bacteria"/>
</dbReference>
<protein>
    <submittedName>
        <fullName evidence="2">Anti-sigma-factor antagonist</fullName>
    </submittedName>
</protein>
<reference evidence="2 3" key="2">
    <citation type="journal article" date="2012" name="Int. J. Syst. Evol. Microbiol.">
        <title>Magnetococcus marinus gen. nov., sp. nov., a marine, magnetotactic bacterium that represents a novel lineage (Magnetococcaceae fam. nov.; Magnetococcales ord. nov.) at the base of the Alphaproteobacteria.</title>
        <authorList>
            <person name="Bazylinski D.A."/>
            <person name="Williams T.J."/>
            <person name="Lefevre C.T."/>
            <person name="Berg R.J."/>
            <person name="Zhang C.L."/>
            <person name="Bowser S.S."/>
            <person name="Dean A.J."/>
            <person name="Beveridge T.J."/>
        </authorList>
    </citation>
    <scope>NUCLEOTIDE SEQUENCE [LARGE SCALE GENOMIC DNA]</scope>
    <source>
        <strain evidence="3">ATCC BAA-1437 / JCM 17883 / MC-1</strain>
    </source>
</reference>
<dbReference type="PANTHER" id="PTHR35849">
    <property type="entry name" value="BLR2341 PROTEIN"/>
    <property type="match status" value="1"/>
</dbReference>
<dbReference type="KEGG" id="mgm:Mmc1_0632"/>
<dbReference type="EMBL" id="CP000471">
    <property type="protein sequence ID" value="ABK43153.1"/>
    <property type="molecule type" value="Genomic_DNA"/>
</dbReference>
<dbReference type="HOGENOM" id="CLU_166047_0_0_5"/>
<dbReference type="InterPro" id="IPR002645">
    <property type="entry name" value="STAS_dom"/>
</dbReference>
<proteinExistence type="predicted"/>
<name>A0L5B0_MAGMM</name>
<feature type="domain" description="STAS" evidence="1">
    <location>
        <begin position="1"/>
        <end position="105"/>
    </location>
</feature>
<dbReference type="InterPro" id="IPR058548">
    <property type="entry name" value="MlaB-like_STAS"/>
</dbReference>
<dbReference type="InterPro" id="IPR036513">
    <property type="entry name" value="STAS_dom_sf"/>
</dbReference>
<dbReference type="InterPro" id="IPR052746">
    <property type="entry name" value="MlaB_ABC_Transporter"/>
</dbReference>
<dbReference type="OrthoDB" id="9805022at2"/>
<keyword evidence="3" id="KW-1185">Reference proteome</keyword>
<dbReference type="CDD" id="cd07043">
    <property type="entry name" value="STAS_anti-anti-sigma_factors"/>
    <property type="match status" value="1"/>
</dbReference>
<dbReference type="STRING" id="156889.Mmc1_0632"/>
<evidence type="ECO:0000259" key="1">
    <source>
        <dbReference type="PROSITE" id="PS50801"/>
    </source>
</evidence>
<dbReference type="SUPFAM" id="SSF52091">
    <property type="entry name" value="SpoIIaa-like"/>
    <property type="match status" value="1"/>
</dbReference>
<dbReference type="RefSeq" id="WP_011712320.1">
    <property type="nucleotide sequence ID" value="NC_008576.1"/>
</dbReference>
<gene>
    <name evidence="2" type="ordered locus">Mmc1_0632</name>
</gene>
<accession>A0L5B0</accession>
<dbReference type="Gene3D" id="3.30.750.24">
    <property type="entry name" value="STAS domain"/>
    <property type="match status" value="1"/>
</dbReference>
<dbReference type="Pfam" id="PF13466">
    <property type="entry name" value="STAS_2"/>
    <property type="match status" value="1"/>
</dbReference>